<dbReference type="EMBL" id="HBUF01246288">
    <property type="protein sequence ID" value="CAG6678551.1"/>
    <property type="molecule type" value="Transcribed_RNA"/>
</dbReference>
<accession>A0A8D8T467</accession>
<protein>
    <submittedName>
        <fullName evidence="1">Uncharacterized protein</fullName>
    </submittedName>
</protein>
<reference evidence="1" key="1">
    <citation type="submission" date="2021-05" db="EMBL/GenBank/DDBJ databases">
        <authorList>
            <person name="Alioto T."/>
            <person name="Alioto T."/>
            <person name="Gomez Garrido J."/>
        </authorList>
    </citation>
    <scope>NUCLEOTIDE SEQUENCE</scope>
</reference>
<sequence length="112" mass="11904">MRLFWLDGCLLRGAPMNCCVGTEEVRSVVGVSEVVVVDVLVVGVSVGVEEAPLESGGFCCELSFLRLTIVNVSAVTFISSNCFPKYSEIVPSSMAISSFDIFARCSTSGVIL</sequence>
<name>A0A8D8T467_9HEMI</name>
<organism evidence="1">
    <name type="scientific">Cacopsylla melanoneura</name>
    <dbReference type="NCBI Taxonomy" id="428564"/>
    <lineage>
        <taxon>Eukaryota</taxon>
        <taxon>Metazoa</taxon>
        <taxon>Ecdysozoa</taxon>
        <taxon>Arthropoda</taxon>
        <taxon>Hexapoda</taxon>
        <taxon>Insecta</taxon>
        <taxon>Pterygota</taxon>
        <taxon>Neoptera</taxon>
        <taxon>Paraneoptera</taxon>
        <taxon>Hemiptera</taxon>
        <taxon>Sternorrhyncha</taxon>
        <taxon>Psylloidea</taxon>
        <taxon>Psyllidae</taxon>
        <taxon>Psyllinae</taxon>
        <taxon>Cacopsylla</taxon>
    </lineage>
</organism>
<proteinExistence type="predicted"/>
<dbReference type="AlphaFoldDB" id="A0A8D8T467"/>
<dbReference type="EMBL" id="HBUF01604193">
    <property type="protein sequence ID" value="CAG6777106.1"/>
    <property type="molecule type" value="Transcribed_RNA"/>
</dbReference>
<evidence type="ECO:0000313" key="1">
    <source>
        <dbReference type="EMBL" id="CAG6678551.1"/>
    </source>
</evidence>